<protein>
    <recommendedName>
        <fullName evidence="4">C3H1-type domain-containing protein</fullName>
    </recommendedName>
</protein>
<dbReference type="EMBL" id="KV454210">
    <property type="protein sequence ID" value="ODQ59924.1"/>
    <property type="molecule type" value="Genomic_DNA"/>
</dbReference>
<feature type="region of interest" description="Disordered" evidence="1">
    <location>
        <begin position="176"/>
        <end position="245"/>
    </location>
</feature>
<feature type="region of interest" description="Disordered" evidence="1">
    <location>
        <begin position="380"/>
        <end position="416"/>
    </location>
</feature>
<dbReference type="Proteomes" id="UP000094112">
    <property type="component" value="Unassembled WGS sequence"/>
</dbReference>
<keyword evidence="3" id="KW-1185">Reference proteome</keyword>
<evidence type="ECO:0000256" key="1">
    <source>
        <dbReference type="SAM" id="MobiDB-lite"/>
    </source>
</evidence>
<sequence length="481" mass="55544">MTTHDTLSTARPIDSELEQKRQAVLASMKRRSAANSRSHSPATIAPPVVKIDEEDDGAKRASTVTEHSKLKSDLYDAILDLRALGFSFEKIVQQSGVHRDFLVQCYTEWKFPVPKVIDPPPAPIYKSATPIDNARSNSATPVNGFQRPMFNNKVYRVVSNEKPEWLKNLVIDLEESSEEEESESESEHEEDDQDKNDVISDETDDDTVKQETVFSEESHEILSISKSSSEEELVNLSKKIDEQNNKKRKLSNVELDIVKKNKKEIKSEIKELSDQIKSKENKFYEVNTSIPELKSKLQEKENQLSWLKKQVENLENESNEIKETLADKEHESHTFLSLKSKLANKLIELEDYENEEDKINESEKRRVELKEKLIQQMKLKKQRKVEELAQKEREVKDQQKQERQTETNNIQDNNKNDLVYADTIHKIPKAQADHFTPYHSLGLRKKTQNRTEANDNDQLCPIELINGKCDEKGCKFQHLSS</sequence>
<feature type="compositionally biased region" description="Acidic residues" evidence="1">
    <location>
        <begin position="176"/>
        <end position="205"/>
    </location>
</feature>
<accession>A0A1E3P400</accession>
<evidence type="ECO:0000313" key="2">
    <source>
        <dbReference type="EMBL" id="ODQ59924.1"/>
    </source>
</evidence>
<proteinExistence type="predicted"/>
<reference evidence="2 3" key="1">
    <citation type="journal article" date="2016" name="Proc. Natl. Acad. Sci. U.S.A.">
        <title>Comparative genomics of biotechnologically important yeasts.</title>
        <authorList>
            <person name="Riley R."/>
            <person name="Haridas S."/>
            <person name="Wolfe K.H."/>
            <person name="Lopes M.R."/>
            <person name="Hittinger C.T."/>
            <person name="Goeker M."/>
            <person name="Salamov A.A."/>
            <person name="Wisecaver J.H."/>
            <person name="Long T.M."/>
            <person name="Calvey C.H."/>
            <person name="Aerts A.L."/>
            <person name="Barry K.W."/>
            <person name="Choi C."/>
            <person name="Clum A."/>
            <person name="Coughlan A.Y."/>
            <person name="Deshpande S."/>
            <person name="Douglass A.P."/>
            <person name="Hanson S.J."/>
            <person name="Klenk H.-P."/>
            <person name="LaButti K.M."/>
            <person name="Lapidus A."/>
            <person name="Lindquist E.A."/>
            <person name="Lipzen A.M."/>
            <person name="Meier-Kolthoff J.P."/>
            <person name="Ohm R.A."/>
            <person name="Otillar R.P."/>
            <person name="Pangilinan J.L."/>
            <person name="Peng Y."/>
            <person name="Rokas A."/>
            <person name="Rosa C.A."/>
            <person name="Scheuner C."/>
            <person name="Sibirny A.A."/>
            <person name="Slot J.C."/>
            <person name="Stielow J.B."/>
            <person name="Sun H."/>
            <person name="Kurtzman C.P."/>
            <person name="Blackwell M."/>
            <person name="Grigoriev I.V."/>
            <person name="Jeffries T.W."/>
        </authorList>
    </citation>
    <scope>NUCLEOTIDE SEQUENCE [LARGE SCALE GENOMIC DNA]</scope>
    <source>
        <strain evidence="3">ATCC 58044 / CBS 1984 / NCYC 433 / NRRL Y-366-8</strain>
    </source>
</reference>
<gene>
    <name evidence="2" type="ORF">WICANDRAFT_62503</name>
</gene>
<dbReference type="RefSeq" id="XP_019039131.1">
    <property type="nucleotide sequence ID" value="XM_019183383.1"/>
</dbReference>
<evidence type="ECO:0008006" key="4">
    <source>
        <dbReference type="Google" id="ProtNLM"/>
    </source>
</evidence>
<name>A0A1E3P400_WICAA</name>
<organism evidence="2 3">
    <name type="scientific">Wickerhamomyces anomalus (strain ATCC 58044 / CBS 1984 / NCYC 433 / NRRL Y-366-8)</name>
    <name type="common">Yeast</name>
    <name type="synonym">Hansenula anomala</name>
    <dbReference type="NCBI Taxonomy" id="683960"/>
    <lineage>
        <taxon>Eukaryota</taxon>
        <taxon>Fungi</taxon>
        <taxon>Dikarya</taxon>
        <taxon>Ascomycota</taxon>
        <taxon>Saccharomycotina</taxon>
        <taxon>Saccharomycetes</taxon>
        <taxon>Phaffomycetales</taxon>
        <taxon>Wickerhamomycetaceae</taxon>
        <taxon>Wickerhamomyces</taxon>
    </lineage>
</organism>
<feature type="region of interest" description="Disordered" evidence="1">
    <location>
        <begin position="25"/>
        <end position="63"/>
    </location>
</feature>
<evidence type="ECO:0000313" key="3">
    <source>
        <dbReference type="Proteomes" id="UP000094112"/>
    </source>
</evidence>
<dbReference type="OrthoDB" id="4092240at2759"/>
<dbReference type="AlphaFoldDB" id="A0A1E3P400"/>
<dbReference type="GeneID" id="30200629"/>
<feature type="compositionally biased region" description="Basic and acidic residues" evidence="1">
    <location>
        <begin position="384"/>
        <end position="405"/>
    </location>
</feature>